<name>A0A8S9G2K8_BRACR</name>
<evidence type="ECO:0000313" key="2">
    <source>
        <dbReference type="Proteomes" id="UP000712281"/>
    </source>
</evidence>
<dbReference type="EMBL" id="QGKW02002228">
    <property type="protein sequence ID" value="KAF2539831.1"/>
    <property type="molecule type" value="Genomic_DNA"/>
</dbReference>
<dbReference type="Proteomes" id="UP000712281">
    <property type="component" value="Unassembled WGS sequence"/>
</dbReference>
<evidence type="ECO:0000313" key="1">
    <source>
        <dbReference type="EMBL" id="KAF2539831.1"/>
    </source>
</evidence>
<accession>A0A8S9G2K8</accession>
<comment type="caution">
    <text evidence="1">The sequence shown here is derived from an EMBL/GenBank/DDBJ whole genome shotgun (WGS) entry which is preliminary data.</text>
</comment>
<protein>
    <submittedName>
        <fullName evidence="1">Uncharacterized protein</fullName>
    </submittedName>
</protein>
<sequence length="114" mass="13121">MKRNQGSEDLDSEKKPLLQSLHLPNVFENSCCLHIREKEVTVTTLLEQDLFYRLVPLVSNGYGSPRSLSAVEDRYLIRLLRTFLQVLPGTFLIISFIGTTADKHREDHKPQEQP</sequence>
<proteinExistence type="predicted"/>
<reference evidence="1" key="1">
    <citation type="submission" date="2019-12" db="EMBL/GenBank/DDBJ databases">
        <title>Genome sequencing and annotation of Brassica cretica.</title>
        <authorList>
            <person name="Studholme D.J."/>
            <person name="Sarris P.F."/>
        </authorList>
    </citation>
    <scope>NUCLEOTIDE SEQUENCE</scope>
    <source>
        <strain evidence="1">PFS-001/15</strain>
        <tissue evidence="1">Leaf</tissue>
    </source>
</reference>
<dbReference type="AlphaFoldDB" id="A0A8S9G2K8"/>
<organism evidence="1 2">
    <name type="scientific">Brassica cretica</name>
    <name type="common">Mustard</name>
    <dbReference type="NCBI Taxonomy" id="69181"/>
    <lineage>
        <taxon>Eukaryota</taxon>
        <taxon>Viridiplantae</taxon>
        <taxon>Streptophyta</taxon>
        <taxon>Embryophyta</taxon>
        <taxon>Tracheophyta</taxon>
        <taxon>Spermatophyta</taxon>
        <taxon>Magnoliopsida</taxon>
        <taxon>eudicotyledons</taxon>
        <taxon>Gunneridae</taxon>
        <taxon>Pentapetalae</taxon>
        <taxon>rosids</taxon>
        <taxon>malvids</taxon>
        <taxon>Brassicales</taxon>
        <taxon>Brassicaceae</taxon>
        <taxon>Brassiceae</taxon>
        <taxon>Brassica</taxon>
    </lineage>
</organism>
<gene>
    <name evidence="1" type="ORF">F2Q68_00019834</name>
</gene>